<dbReference type="Proteomes" id="UP000036780">
    <property type="component" value="Unassembled WGS sequence"/>
</dbReference>
<reference evidence="2" key="1">
    <citation type="submission" date="2015-07" db="EMBL/GenBank/DDBJ databases">
        <title>Fjat-10053 dsm26.</title>
        <authorList>
            <person name="Liu B."/>
            <person name="Wang J."/>
            <person name="Zhu Y."/>
            <person name="Liu G."/>
            <person name="Chen Q."/>
            <person name="Chen Z."/>
            <person name="Lan J."/>
            <person name="Che J."/>
            <person name="Ge C."/>
            <person name="Shi H."/>
            <person name="Pan Z."/>
            <person name="Liu X."/>
        </authorList>
    </citation>
    <scope>NUCLEOTIDE SEQUENCE [LARGE SCALE GENOMIC DNA]</scope>
    <source>
        <strain evidence="2">DSM 26</strain>
    </source>
</reference>
<evidence type="ECO:0000313" key="2">
    <source>
        <dbReference type="Proteomes" id="UP000036780"/>
    </source>
</evidence>
<evidence type="ECO:0000313" key="1">
    <source>
        <dbReference type="EMBL" id="KNE19645.1"/>
    </source>
</evidence>
<gene>
    <name evidence="1" type="ORF">AFK71_14375</name>
</gene>
<dbReference type="GeneID" id="66871323"/>
<keyword evidence="2" id="KW-1185">Reference proteome</keyword>
<proteinExistence type="predicted"/>
<accession>A0A0L0QLZ7</accession>
<dbReference type="EMBL" id="LGTO01000007">
    <property type="protein sequence ID" value="KNE19645.1"/>
    <property type="molecule type" value="Genomic_DNA"/>
</dbReference>
<name>A0A0L0QLZ7_VIRPA</name>
<organism evidence="1 2">
    <name type="scientific">Virgibacillus pantothenticus</name>
    <dbReference type="NCBI Taxonomy" id="1473"/>
    <lineage>
        <taxon>Bacteria</taxon>
        <taxon>Bacillati</taxon>
        <taxon>Bacillota</taxon>
        <taxon>Bacilli</taxon>
        <taxon>Bacillales</taxon>
        <taxon>Bacillaceae</taxon>
        <taxon>Virgibacillus</taxon>
    </lineage>
</organism>
<comment type="caution">
    <text evidence="1">The sequence shown here is derived from an EMBL/GenBank/DDBJ whole genome shotgun (WGS) entry which is preliminary data.</text>
</comment>
<dbReference type="RefSeq" id="WP_050352190.1">
    <property type="nucleotide sequence ID" value="NZ_BOSN01000002.1"/>
</dbReference>
<sequence>MKLFSVSTHPYEFSANLIDFKEEDENTTFTCEFIYNSLNKDFMLNNVSYTKYDLQQFSINLEKVLKGIIIECSLIDNCNIYNIIIRNKGSYFSIILNGKIGSIQHVVEFEQKADYFLINSIKMEIKEFLSVF</sequence>
<dbReference type="PATRIC" id="fig|1473.5.peg.1506"/>
<protein>
    <submittedName>
        <fullName evidence="1">Uncharacterized protein</fullName>
    </submittedName>
</protein>
<dbReference type="AlphaFoldDB" id="A0A0L0QLZ7"/>